<evidence type="ECO:0000313" key="2">
    <source>
        <dbReference type="Proteomes" id="UP000429555"/>
    </source>
</evidence>
<evidence type="ECO:0008006" key="3">
    <source>
        <dbReference type="Google" id="ProtNLM"/>
    </source>
</evidence>
<proteinExistence type="predicted"/>
<dbReference type="RefSeq" id="WP_160346929.1">
    <property type="nucleotide sequence ID" value="NZ_WKJZ01000002.1"/>
</dbReference>
<evidence type="ECO:0000313" key="1">
    <source>
        <dbReference type="EMBL" id="MVW76592.1"/>
    </source>
</evidence>
<dbReference type="Pfam" id="PF06475">
    <property type="entry name" value="Glycolipid_bind"/>
    <property type="match status" value="1"/>
</dbReference>
<keyword evidence="2" id="KW-1185">Reference proteome</keyword>
<protein>
    <recommendedName>
        <fullName evidence="3">Glycolipid-binding domain-containing protein</fullName>
    </recommendedName>
</protein>
<gene>
    <name evidence="1" type="ORF">GJV18_14825</name>
</gene>
<dbReference type="AlphaFoldDB" id="A0A6I4L0I1"/>
<sequence length="195" mass="22935">MQQTLVWKPWHNPGVENLRLHINEHGIHASSHLMQSLRGHSMVASYVLDCDPQWRFRRLWLKVDNLGQRRLELRRDIRGQWFHNGEPRPDLAQCQQVMLSDSPFTHTPPLQRCALETGQSSQLQVAYVDLLTLRVEARRKRYQHLHQDGHSTLYRSELEGLPSRELAMDKHALLVRASDQFLRLSARELKLNTWV</sequence>
<accession>A0A6I4L0I1</accession>
<reference evidence="1 2" key="1">
    <citation type="submission" date="2019-11" db="EMBL/GenBank/DDBJ databases">
        <title>Pseudomonas flavidum sp. nov., isolated from Baiyang Lake.</title>
        <authorList>
            <person name="Zhao Y."/>
        </authorList>
    </citation>
    <scope>NUCLEOTIDE SEQUENCE [LARGE SCALE GENOMIC DNA]</scope>
    <source>
        <strain evidence="2">R-22-3 w-18</strain>
    </source>
</reference>
<organism evidence="1 2">
    <name type="scientific">Pseudomonas xionganensis</name>
    <dbReference type="NCBI Taxonomy" id="2654845"/>
    <lineage>
        <taxon>Bacteria</taxon>
        <taxon>Pseudomonadati</taxon>
        <taxon>Pseudomonadota</taxon>
        <taxon>Gammaproteobacteria</taxon>
        <taxon>Pseudomonadales</taxon>
        <taxon>Pseudomonadaceae</taxon>
        <taxon>Pseudomonas</taxon>
    </lineage>
</organism>
<dbReference type="Proteomes" id="UP000429555">
    <property type="component" value="Unassembled WGS sequence"/>
</dbReference>
<dbReference type="EMBL" id="WKJZ01000002">
    <property type="protein sequence ID" value="MVW76592.1"/>
    <property type="molecule type" value="Genomic_DNA"/>
</dbReference>
<comment type="caution">
    <text evidence="1">The sequence shown here is derived from an EMBL/GenBank/DDBJ whole genome shotgun (WGS) entry which is preliminary data.</text>
</comment>
<dbReference type="InterPro" id="IPR009467">
    <property type="entry name" value="Glycolipid-bd_prot_put"/>
</dbReference>
<name>A0A6I4L0I1_9PSED</name>
<dbReference type="SUPFAM" id="SSF159275">
    <property type="entry name" value="PA1994-like"/>
    <property type="match status" value="1"/>
</dbReference>